<dbReference type="InterPro" id="IPR036188">
    <property type="entry name" value="FAD/NAD-bd_sf"/>
</dbReference>
<keyword evidence="5" id="KW-0521">NADP</keyword>
<keyword evidence="4" id="KW-0274">FAD</keyword>
<dbReference type="EMBL" id="BJOU01000001">
    <property type="protein sequence ID" value="GED96705.1"/>
    <property type="molecule type" value="Genomic_DNA"/>
</dbReference>
<evidence type="ECO:0000256" key="7">
    <source>
        <dbReference type="ARBA" id="ARBA00023033"/>
    </source>
</evidence>
<dbReference type="Proteomes" id="UP000444980">
    <property type="component" value="Unassembled WGS sequence"/>
</dbReference>
<dbReference type="PANTHER" id="PTHR42877">
    <property type="entry name" value="L-ORNITHINE N(5)-MONOOXYGENASE-RELATED"/>
    <property type="match status" value="1"/>
</dbReference>
<name>A0A7M3SVN1_9ACTN</name>
<dbReference type="InterPro" id="IPR051209">
    <property type="entry name" value="FAD-bind_Monooxygenase_sf"/>
</dbReference>
<proteinExistence type="inferred from homology"/>
<evidence type="ECO:0000313" key="10">
    <source>
        <dbReference type="Proteomes" id="UP000444980"/>
    </source>
</evidence>
<dbReference type="Pfam" id="PF13738">
    <property type="entry name" value="Pyr_redox_3"/>
    <property type="match status" value="1"/>
</dbReference>
<comment type="caution">
    <text evidence="9">The sequence shown here is derived from an EMBL/GenBank/DDBJ whole genome shotgun (WGS) entry which is preliminary data.</text>
</comment>
<dbReference type="SUPFAM" id="SSF51905">
    <property type="entry name" value="FAD/NAD(P)-binding domain"/>
    <property type="match status" value="2"/>
</dbReference>
<evidence type="ECO:0000313" key="9">
    <source>
        <dbReference type="EMBL" id="GED96705.1"/>
    </source>
</evidence>
<dbReference type="FunFam" id="3.50.50.60:FF:000214">
    <property type="entry name" value="PROBABLE MONOOXYGENASE"/>
    <property type="match status" value="1"/>
</dbReference>
<keyword evidence="10" id="KW-1185">Reference proteome</keyword>
<evidence type="ECO:0000256" key="3">
    <source>
        <dbReference type="ARBA" id="ARBA00022630"/>
    </source>
</evidence>
<dbReference type="OrthoDB" id="5168853at2"/>
<organism evidence="9 10">
    <name type="scientific">Gordonia crocea</name>
    <dbReference type="NCBI Taxonomy" id="589162"/>
    <lineage>
        <taxon>Bacteria</taxon>
        <taxon>Bacillati</taxon>
        <taxon>Actinomycetota</taxon>
        <taxon>Actinomycetes</taxon>
        <taxon>Mycobacteriales</taxon>
        <taxon>Gordoniaceae</taxon>
        <taxon>Gordonia</taxon>
    </lineage>
</organism>
<keyword evidence="7 9" id="KW-0503">Monooxygenase</keyword>
<feature type="compositionally biased region" description="Basic and acidic residues" evidence="8">
    <location>
        <begin position="9"/>
        <end position="22"/>
    </location>
</feature>
<evidence type="ECO:0000256" key="2">
    <source>
        <dbReference type="ARBA" id="ARBA00010139"/>
    </source>
</evidence>
<comment type="similarity">
    <text evidence="2">Belongs to the FAD-binding monooxygenase family.</text>
</comment>
<dbReference type="GO" id="GO:0004497">
    <property type="term" value="F:monooxygenase activity"/>
    <property type="evidence" value="ECO:0007669"/>
    <property type="project" value="UniProtKB-KW"/>
</dbReference>
<reference evidence="10" key="1">
    <citation type="submission" date="2019-06" db="EMBL/GenBank/DDBJ databases">
        <title>Gordonia isolated from sludge of a wastewater treatment plant.</title>
        <authorList>
            <person name="Tamura T."/>
            <person name="Aoyama K."/>
            <person name="Kang Y."/>
            <person name="Saito S."/>
            <person name="Akiyama N."/>
            <person name="Yazawa K."/>
            <person name="Gonoi T."/>
            <person name="Mikami Y."/>
        </authorList>
    </citation>
    <scope>NUCLEOTIDE SEQUENCE [LARGE SCALE GENOMIC DNA]</scope>
    <source>
        <strain evidence="10">NBRC 107697</strain>
    </source>
</reference>
<evidence type="ECO:0000256" key="6">
    <source>
        <dbReference type="ARBA" id="ARBA00023002"/>
    </source>
</evidence>
<evidence type="ECO:0000256" key="4">
    <source>
        <dbReference type="ARBA" id="ARBA00022827"/>
    </source>
</evidence>
<dbReference type="AlphaFoldDB" id="A0A7M3SVN1"/>
<dbReference type="RefSeq" id="WP_161926138.1">
    <property type="nucleotide sequence ID" value="NZ_BJOU01000001.1"/>
</dbReference>
<feature type="region of interest" description="Disordered" evidence="8">
    <location>
        <begin position="1"/>
        <end position="22"/>
    </location>
</feature>
<keyword evidence="6" id="KW-0560">Oxidoreductase</keyword>
<protein>
    <submittedName>
        <fullName evidence="9">Putative monooxygenase</fullName>
    </submittedName>
</protein>
<keyword evidence="3" id="KW-0285">Flavoprotein</keyword>
<evidence type="ECO:0000256" key="1">
    <source>
        <dbReference type="ARBA" id="ARBA00001974"/>
    </source>
</evidence>
<evidence type="ECO:0000256" key="5">
    <source>
        <dbReference type="ARBA" id="ARBA00022857"/>
    </source>
</evidence>
<accession>A0A7M3SVN1</accession>
<dbReference type="Gene3D" id="3.50.50.60">
    <property type="entry name" value="FAD/NAD(P)-binding domain"/>
    <property type="match status" value="2"/>
</dbReference>
<dbReference type="PANTHER" id="PTHR42877:SF4">
    <property type="entry name" value="FAD_NAD(P)-BINDING DOMAIN-CONTAINING PROTEIN-RELATED"/>
    <property type="match status" value="1"/>
</dbReference>
<evidence type="ECO:0000256" key="8">
    <source>
        <dbReference type="SAM" id="MobiDB-lite"/>
    </source>
</evidence>
<sequence>MAAKTASSAKEHKARTGEGEEVADGRPIETGVVIIGSGFSGLGMGIALKKDGRDDFVILEKAGDVGGTWRDNTYPGAACDVPTHLYSYSFEPRSNWERLWSYQPEIFNYLKEVSEKYGLGPHLRFHQVAQRGYWDDEEMRWHLWTADGQEYVAQFVVSAIGALHIPSIPEIDGIESFGGQVFHSAQWDHSVDLTGKKVAVIGTGASAIQFVPEIVDEVGQLQLYQRTPAWVLPRENVDIPPAVRRVLARVPGVRRVFRSSLYWGAEAGAYALNNRPALLKAVALLGKAHIRRQIDDKELRAKLTPDYRPGCKRLLGSNTYYRALNLAKSEVITDSIAGATAGGLVTADGRERPADVIIYGTGFHVTDSFESLSIKGKDGADLVGRFREEGPMAHRGITVADMPNAFFLLGPNTGLGHTSIVFMIESQIHYVRDAIRLVNQRGADAIMPRAEVQAAYNEDVQRRLANSVWNTGGCQSWYLDEHGNNRTLWPGYTWRYWLSTRRVRPQEFEFLARNGAGDPNARQRGVAAVGA</sequence>
<comment type="cofactor">
    <cofactor evidence="1">
        <name>FAD</name>
        <dbReference type="ChEBI" id="CHEBI:57692"/>
    </cofactor>
</comment>
<gene>
    <name evidence="9" type="ORF">nbrc107697_07440</name>
</gene>